<dbReference type="InterPro" id="IPR024478">
    <property type="entry name" value="HlyB_4HB_MCP"/>
</dbReference>
<evidence type="ECO:0000256" key="2">
    <source>
        <dbReference type="ARBA" id="ARBA00029447"/>
    </source>
</evidence>
<dbReference type="EMBL" id="CP049889">
    <property type="protein sequence ID" value="QIK51639.1"/>
    <property type="molecule type" value="Genomic_DNA"/>
</dbReference>
<dbReference type="PROSITE" id="PS50885">
    <property type="entry name" value="HAMP"/>
    <property type="match status" value="1"/>
</dbReference>
<organism evidence="7 8">
    <name type="scientific">Jeotgalibaca porci</name>
    <dbReference type="NCBI Taxonomy" id="1868793"/>
    <lineage>
        <taxon>Bacteria</taxon>
        <taxon>Bacillati</taxon>
        <taxon>Bacillota</taxon>
        <taxon>Bacilli</taxon>
        <taxon>Lactobacillales</taxon>
        <taxon>Carnobacteriaceae</taxon>
        <taxon>Jeotgalibaca</taxon>
    </lineage>
</organism>
<dbReference type="GO" id="GO:0007165">
    <property type="term" value="P:signal transduction"/>
    <property type="evidence" value="ECO:0007669"/>
    <property type="project" value="UniProtKB-KW"/>
</dbReference>
<comment type="similarity">
    <text evidence="2">Belongs to the methyl-accepting chemotaxis (MCP) protein family.</text>
</comment>
<dbReference type="Pfam" id="PF12729">
    <property type="entry name" value="4HB_MCP_1"/>
    <property type="match status" value="1"/>
</dbReference>
<accession>A0A6G7WHE2</accession>
<feature type="transmembrane region" description="Helical" evidence="4">
    <location>
        <begin position="39"/>
        <end position="61"/>
    </location>
</feature>
<evidence type="ECO:0000313" key="8">
    <source>
        <dbReference type="Proteomes" id="UP000501830"/>
    </source>
</evidence>
<keyword evidence="4" id="KW-1133">Transmembrane helix</keyword>
<evidence type="ECO:0000313" key="7">
    <source>
        <dbReference type="EMBL" id="QIK51639.1"/>
    </source>
</evidence>
<dbReference type="GeneID" id="94552823"/>
<evidence type="ECO:0000256" key="3">
    <source>
        <dbReference type="PROSITE-ProRule" id="PRU00284"/>
    </source>
</evidence>
<evidence type="ECO:0000256" key="1">
    <source>
        <dbReference type="ARBA" id="ARBA00023224"/>
    </source>
</evidence>
<dbReference type="CDD" id="cd06225">
    <property type="entry name" value="HAMP"/>
    <property type="match status" value="1"/>
</dbReference>
<dbReference type="GO" id="GO:0006935">
    <property type="term" value="P:chemotaxis"/>
    <property type="evidence" value="ECO:0007669"/>
    <property type="project" value="InterPro"/>
</dbReference>
<keyword evidence="4" id="KW-0812">Transmembrane</keyword>
<evidence type="ECO:0000256" key="4">
    <source>
        <dbReference type="SAM" id="Phobius"/>
    </source>
</evidence>
<dbReference type="SUPFAM" id="SSF58104">
    <property type="entry name" value="Methyl-accepting chemotaxis protein (MCP) signaling domain"/>
    <property type="match status" value="1"/>
</dbReference>
<feature type="domain" description="HAMP" evidence="6">
    <location>
        <begin position="232"/>
        <end position="285"/>
    </location>
</feature>
<keyword evidence="1 3" id="KW-0807">Transducer</keyword>
<sequence>MDVSDKLNLKKINLKGKGQIKNIKIGKVAYSDLKIKQRLLLAFSVIMLFMTIIGATSLYTFQQTYSNVDEMVSEDITTMKIYDNVNYYSARRLAAVRGYFLTSKNSYVELIDEYSELMNIEIAKILAKGVSPEIETAFQELSLLDVVLAEQLNAIKEGGSRGDALRVVNTKYNPQFEKLADQITAFSLTQADLAKDKTSTVLAQMKTSIKIMAVLLVVALILGIILIVLFANSITKPIITVMERLKIIAAGKLGQKPLEVPGKGEISQLMEATNLLQGRFTEMVTNISEAASELAQHSEELSQSSNEVRTGSEQVAMTMQELAIGTENQAHAASQMATQMDQFGTDFAHASKSSSKISKDSSKVVGLSDQGQELMQASSQQMAHINDIVQESVVMMGDLDKSTQEINKLVVIIRGIADQTNLLALNAAIEAARAGEHGRGFAVVADEVRKLSEQVANSVQEITVFVETIQKESNHVTRSLAGGSTEAKLGLETMTETRATFEKISKSLNDMVTEIEGMNSDIHNLSEASAEMGHSISEIASVSEESAAGVEETSAASQEITSTMEEVAVNANQIAEHAEMLNRMVAEFQL</sequence>
<dbReference type="SMART" id="SM00283">
    <property type="entry name" value="MA"/>
    <property type="match status" value="1"/>
</dbReference>
<dbReference type="PANTHER" id="PTHR32089:SF114">
    <property type="entry name" value="METHYL-ACCEPTING CHEMOTAXIS PROTEIN MCPB"/>
    <property type="match status" value="1"/>
</dbReference>
<protein>
    <submittedName>
        <fullName evidence="7">Methyl-accepting chemotaxis protein</fullName>
    </submittedName>
</protein>
<gene>
    <name evidence="7" type="ORF">G7058_05985</name>
</gene>
<dbReference type="InterPro" id="IPR004090">
    <property type="entry name" value="Chemotax_Me-accpt_rcpt"/>
</dbReference>
<dbReference type="PROSITE" id="PS50111">
    <property type="entry name" value="CHEMOTAXIS_TRANSDUC_2"/>
    <property type="match status" value="1"/>
</dbReference>
<dbReference type="InterPro" id="IPR004089">
    <property type="entry name" value="MCPsignal_dom"/>
</dbReference>
<keyword evidence="4" id="KW-0472">Membrane</keyword>
<feature type="transmembrane region" description="Helical" evidence="4">
    <location>
        <begin position="211"/>
        <end position="231"/>
    </location>
</feature>
<dbReference type="Proteomes" id="UP000501830">
    <property type="component" value="Chromosome"/>
</dbReference>
<dbReference type="RefSeq" id="WP_166062697.1">
    <property type="nucleotide sequence ID" value="NZ_CP049889.1"/>
</dbReference>
<dbReference type="AlphaFoldDB" id="A0A6G7WHE2"/>
<dbReference type="CDD" id="cd11386">
    <property type="entry name" value="MCP_signal"/>
    <property type="match status" value="1"/>
</dbReference>
<keyword evidence="8" id="KW-1185">Reference proteome</keyword>
<dbReference type="GO" id="GO:0016020">
    <property type="term" value="C:membrane"/>
    <property type="evidence" value="ECO:0007669"/>
    <property type="project" value="InterPro"/>
</dbReference>
<feature type="domain" description="Methyl-accepting transducer" evidence="5">
    <location>
        <begin position="304"/>
        <end position="561"/>
    </location>
</feature>
<dbReference type="PANTHER" id="PTHR32089">
    <property type="entry name" value="METHYL-ACCEPTING CHEMOTAXIS PROTEIN MCPB"/>
    <property type="match status" value="1"/>
</dbReference>
<dbReference type="Pfam" id="PF00672">
    <property type="entry name" value="HAMP"/>
    <property type="match status" value="1"/>
</dbReference>
<dbReference type="Gene3D" id="1.10.287.950">
    <property type="entry name" value="Methyl-accepting chemotaxis protein"/>
    <property type="match status" value="1"/>
</dbReference>
<dbReference type="InterPro" id="IPR003660">
    <property type="entry name" value="HAMP_dom"/>
</dbReference>
<proteinExistence type="inferred from homology"/>
<evidence type="ECO:0000259" key="6">
    <source>
        <dbReference type="PROSITE" id="PS50885"/>
    </source>
</evidence>
<name>A0A6G7WHE2_9LACT</name>
<dbReference type="Pfam" id="PF00015">
    <property type="entry name" value="MCPsignal"/>
    <property type="match status" value="1"/>
</dbReference>
<reference evidence="7 8" key="1">
    <citation type="journal article" date="2017" name="Int. J. Syst. Evol. Microbiol.">
        <title>Jeotgalibaca porci sp. nov. and Jeotgalibaca arthritidis sp. nov., isolated from pigs, and emended description of the genus Jeotgalibaca.</title>
        <authorList>
            <person name="Zamora L."/>
            <person name="Perez-Sancho M."/>
            <person name="Dominguez L."/>
            <person name="Fernandez-Garayzabal J.F."/>
            <person name="Vela A.I."/>
        </authorList>
    </citation>
    <scope>NUCLEOTIDE SEQUENCE [LARGE SCALE GENOMIC DNA]</scope>
    <source>
        <strain evidence="7 8">CCUG 69148</strain>
    </source>
</reference>
<dbReference type="KEGG" id="jpo:G7058_05985"/>
<dbReference type="PRINTS" id="PR00260">
    <property type="entry name" value="CHEMTRNSDUCR"/>
</dbReference>
<evidence type="ECO:0000259" key="5">
    <source>
        <dbReference type="PROSITE" id="PS50111"/>
    </source>
</evidence>
<dbReference type="GO" id="GO:0004888">
    <property type="term" value="F:transmembrane signaling receptor activity"/>
    <property type="evidence" value="ECO:0007669"/>
    <property type="project" value="InterPro"/>
</dbReference>